<evidence type="ECO:0000313" key="11">
    <source>
        <dbReference type="EMBL" id="KAK4524825.1"/>
    </source>
</evidence>
<dbReference type="EMBL" id="JANCYU010000026">
    <property type="protein sequence ID" value="KAK4524825.1"/>
    <property type="molecule type" value="Genomic_DNA"/>
</dbReference>
<evidence type="ECO:0000256" key="2">
    <source>
        <dbReference type="ARBA" id="ARBA00005911"/>
    </source>
</evidence>
<dbReference type="Gene3D" id="1.20.5.170">
    <property type="match status" value="1"/>
</dbReference>
<keyword evidence="4" id="KW-0509">mRNA transport</keyword>
<keyword evidence="5" id="KW-0653">Protein transport</keyword>
<keyword evidence="8" id="KW-0539">Nucleus</keyword>
<keyword evidence="7" id="KW-0906">Nuclear pore complex</keyword>
<dbReference type="InterPro" id="IPR026010">
    <property type="entry name" value="NSP1/NUP62"/>
</dbReference>
<comment type="subcellular location">
    <subcellularLocation>
        <location evidence="1">Nucleus</location>
        <location evidence="1">Nuclear pore complex</location>
    </subcellularLocation>
</comment>
<dbReference type="Proteomes" id="UP001300502">
    <property type="component" value="Unassembled WGS sequence"/>
</dbReference>
<dbReference type="GO" id="GO:0005543">
    <property type="term" value="F:phospholipid binding"/>
    <property type="evidence" value="ECO:0007669"/>
    <property type="project" value="TreeGrafter"/>
</dbReference>
<evidence type="ECO:0000259" key="9">
    <source>
        <dbReference type="Pfam" id="PF05064"/>
    </source>
</evidence>
<dbReference type="GO" id="GO:0006606">
    <property type="term" value="P:protein import into nucleus"/>
    <property type="evidence" value="ECO:0007669"/>
    <property type="project" value="TreeGrafter"/>
</dbReference>
<evidence type="ECO:0000256" key="7">
    <source>
        <dbReference type="ARBA" id="ARBA00023132"/>
    </source>
</evidence>
<keyword evidence="12" id="KW-1185">Reference proteome</keyword>
<keyword evidence="3" id="KW-0813">Transport</keyword>
<dbReference type="AlphaFoldDB" id="A0AAV9I6Y4"/>
<evidence type="ECO:0000313" key="12">
    <source>
        <dbReference type="Proteomes" id="UP001300502"/>
    </source>
</evidence>
<evidence type="ECO:0000313" key="10">
    <source>
        <dbReference type="EMBL" id="KAK4522426.1"/>
    </source>
</evidence>
<evidence type="ECO:0000256" key="8">
    <source>
        <dbReference type="ARBA" id="ARBA00023242"/>
    </source>
</evidence>
<reference evidence="10 12" key="1">
    <citation type="submission" date="2022-07" db="EMBL/GenBank/DDBJ databases">
        <title>Genome-wide signatures of adaptation to extreme environments.</title>
        <authorList>
            <person name="Cho C.H."/>
            <person name="Yoon H.S."/>
        </authorList>
    </citation>
    <scope>NUCLEOTIDE SEQUENCE [LARGE SCALE GENOMIC DNA]</scope>
    <source>
        <strain evidence="10 12">108.79 E11</strain>
    </source>
</reference>
<dbReference type="EMBL" id="JANCYU010000004">
    <property type="protein sequence ID" value="KAK4522426.1"/>
    <property type="molecule type" value="Genomic_DNA"/>
</dbReference>
<sequence>MSFASSSGGGGISFNFGQTNASKPSFGASSFGSFSTPTSFGTTFSFASSGSLFSTPQSFGSLSTNPPSLTTTTPNWSFSSTPTTSSQGIGASSAAFSFSFSQSGSSFVPNSSSSSSASSSSTLFSSPSSSAFFGSFASSGSSFSSSFGTTSFSQPLFATTTPAASSSSFSFGSSSAGFHTVASTGGAFSFSSAAANTIPAPSSQSSLFSLGNTSMSSSVASFPSFASPSSNSSTFSSFSASVSLPVTTSATSTPAASSGWSIGGVSSTSSSASVSAPLLFSSSSTPFSAPTTLLGSTTSSSFSGAALGSWSSTGTTSNATTMGTLGGFTAAASSSSLAVQTSSALSGGVGSSSSSNDMTTTTSTNELLSEVKDLHLNEIINSWNDKVEELVDRFMSQAALVNRWDRFLYQNERRIESLYTEAQGIHSAHKELEMNLDTALAQQKELDGYLQTLENQLEKYFVSVGDMGSTSADYEREEMYRTATKLASELDTIGTSLREVVSDIHQMNKPAEDDVVGQIVAILDAHLKSLEYLDETCSQLGKRTQELSLVSDRVEKDTQRLLQGSHLRLSR</sequence>
<feature type="domain" description="Nucleoporin NSP1-like C-terminal" evidence="9">
    <location>
        <begin position="366"/>
        <end position="461"/>
    </location>
</feature>
<dbReference type="GO" id="GO:0006405">
    <property type="term" value="P:RNA export from nucleus"/>
    <property type="evidence" value="ECO:0007669"/>
    <property type="project" value="TreeGrafter"/>
</dbReference>
<evidence type="ECO:0000256" key="6">
    <source>
        <dbReference type="ARBA" id="ARBA00023010"/>
    </source>
</evidence>
<dbReference type="PANTHER" id="PTHR12084:SF0">
    <property type="entry name" value="NUCLEAR PORE GLYCOPROTEIN P62"/>
    <property type="match status" value="1"/>
</dbReference>
<organism evidence="10 12">
    <name type="scientific">Galdieria yellowstonensis</name>
    <dbReference type="NCBI Taxonomy" id="3028027"/>
    <lineage>
        <taxon>Eukaryota</taxon>
        <taxon>Rhodophyta</taxon>
        <taxon>Bangiophyceae</taxon>
        <taxon>Galdieriales</taxon>
        <taxon>Galdieriaceae</taxon>
        <taxon>Galdieria</taxon>
    </lineage>
</organism>
<dbReference type="GO" id="GO:0017056">
    <property type="term" value="F:structural constituent of nuclear pore"/>
    <property type="evidence" value="ECO:0007669"/>
    <property type="project" value="InterPro"/>
</dbReference>
<dbReference type="PANTHER" id="PTHR12084">
    <property type="entry name" value="NUCLEAR PORE GLYCOPROTEIN P62-RELATED"/>
    <property type="match status" value="1"/>
</dbReference>
<dbReference type="Pfam" id="PF05064">
    <property type="entry name" value="Nsp1_C"/>
    <property type="match status" value="1"/>
</dbReference>
<gene>
    <name evidence="10" type="ORF">GAYE_HTGSCF06PCTG21G0313</name>
    <name evidence="11" type="ORF">GAYE_SCF06G2728</name>
</gene>
<proteinExistence type="inferred from homology"/>
<evidence type="ECO:0000256" key="3">
    <source>
        <dbReference type="ARBA" id="ARBA00022448"/>
    </source>
</evidence>
<evidence type="ECO:0000256" key="4">
    <source>
        <dbReference type="ARBA" id="ARBA00022816"/>
    </source>
</evidence>
<protein>
    <recommendedName>
        <fullName evidence="9">Nucleoporin NSP1-like C-terminal domain-containing protein</fullName>
    </recommendedName>
</protein>
<dbReference type="GO" id="GO:0044613">
    <property type="term" value="C:nuclear pore central transport channel"/>
    <property type="evidence" value="ECO:0007669"/>
    <property type="project" value="TreeGrafter"/>
</dbReference>
<evidence type="ECO:0000256" key="1">
    <source>
        <dbReference type="ARBA" id="ARBA00004567"/>
    </source>
</evidence>
<evidence type="ECO:0000256" key="5">
    <source>
        <dbReference type="ARBA" id="ARBA00022927"/>
    </source>
</evidence>
<comment type="similarity">
    <text evidence="2">Belongs to the nucleoporin NSP1/NUP62 family.</text>
</comment>
<dbReference type="InterPro" id="IPR007758">
    <property type="entry name" value="Nucleoporin_NSP1_C"/>
</dbReference>
<accession>A0AAV9I6Y4</accession>
<keyword evidence="6" id="KW-0811">Translocation</keyword>
<dbReference type="GO" id="GO:0051028">
    <property type="term" value="P:mRNA transport"/>
    <property type="evidence" value="ECO:0007669"/>
    <property type="project" value="UniProtKB-KW"/>
</dbReference>
<name>A0AAV9I6Y4_9RHOD</name>
<comment type="caution">
    <text evidence="10">The sequence shown here is derived from an EMBL/GenBank/DDBJ whole genome shotgun (WGS) entry which is preliminary data.</text>
</comment>